<evidence type="ECO:0000256" key="1">
    <source>
        <dbReference type="SAM" id="MobiDB-lite"/>
    </source>
</evidence>
<dbReference type="Proteomes" id="UP000233256">
    <property type="component" value="Unassembled WGS sequence"/>
</dbReference>
<gene>
    <name evidence="2" type="ORF">CVV64_11110</name>
</gene>
<reference evidence="2 3" key="1">
    <citation type="journal article" date="2017" name="ISME J.">
        <title>Potential for microbial H2 and metal transformations associated with novel bacteria and archaea in deep terrestrial subsurface sediments.</title>
        <authorList>
            <person name="Hernsdorf A.W."/>
            <person name="Amano Y."/>
            <person name="Miyakawa K."/>
            <person name="Ise K."/>
            <person name="Suzuki Y."/>
            <person name="Anantharaman K."/>
            <person name="Probst A."/>
            <person name="Burstein D."/>
            <person name="Thomas B.C."/>
            <person name="Banfield J.F."/>
        </authorList>
    </citation>
    <scope>NUCLEOTIDE SEQUENCE [LARGE SCALE GENOMIC DNA]</scope>
    <source>
        <strain evidence="2">HGW-Wallbacteria-1</strain>
    </source>
</reference>
<evidence type="ECO:0000313" key="2">
    <source>
        <dbReference type="EMBL" id="PKK90060.1"/>
    </source>
</evidence>
<accession>A0A2N1PP15</accession>
<organism evidence="2 3">
    <name type="scientific">Candidatus Wallbacteria bacterium HGW-Wallbacteria-1</name>
    <dbReference type="NCBI Taxonomy" id="2013854"/>
    <lineage>
        <taxon>Bacteria</taxon>
        <taxon>Candidatus Walliibacteriota</taxon>
    </lineage>
</organism>
<dbReference type="AlphaFoldDB" id="A0A2N1PP15"/>
<protein>
    <recommendedName>
        <fullName evidence="4">YkgJ family cysteine cluster protein</fullName>
    </recommendedName>
</protein>
<feature type="region of interest" description="Disordered" evidence="1">
    <location>
        <begin position="1"/>
        <end position="20"/>
    </location>
</feature>
<proteinExistence type="predicted"/>
<comment type="caution">
    <text evidence="2">The sequence shown here is derived from an EMBL/GenBank/DDBJ whole genome shotgun (WGS) entry which is preliminary data.</text>
</comment>
<sequence length="261" mass="28244">MIFGGDSGEEGKKAFGKPPGSQWSLDGHLLRIMNPDRESMLADSPLIFRDFCRDDSDSPTLIELVNGIALRMSEIFIQLKIAEDKGCFDWCAKCGACCGPAPATAHEVAFILAYLLSSGRISEAVRNSSKALIAGEMAYSNSLMPPCHLLGSSGCLAYPCRPLACRTAGMGRAIPGCGNNHWECHSHLFYSPQSILTGCSDENDSAAVVFPDASSVRRAISGISGIAFSNQLEWIYLNTVDFHFILNWFVSFAGDVQPPDH</sequence>
<evidence type="ECO:0008006" key="4">
    <source>
        <dbReference type="Google" id="ProtNLM"/>
    </source>
</evidence>
<name>A0A2N1PP15_9BACT</name>
<dbReference type="EMBL" id="PGXC01000008">
    <property type="protein sequence ID" value="PKK90060.1"/>
    <property type="molecule type" value="Genomic_DNA"/>
</dbReference>
<evidence type="ECO:0000313" key="3">
    <source>
        <dbReference type="Proteomes" id="UP000233256"/>
    </source>
</evidence>